<gene>
    <name evidence="2" type="ORF">CRG98_009486</name>
</gene>
<dbReference type="EMBL" id="PGOL01000471">
    <property type="protein sequence ID" value="PKI70114.1"/>
    <property type="molecule type" value="Genomic_DNA"/>
</dbReference>
<dbReference type="Proteomes" id="UP000233551">
    <property type="component" value="Unassembled WGS sequence"/>
</dbReference>
<name>A0A2I0KNQ3_PUNGR</name>
<accession>A0A2I0KNQ3</accession>
<dbReference type="AlphaFoldDB" id="A0A2I0KNQ3"/>
<keyword evidence="3" id="KW-1185">Reference proteome</keyword>
<organism evidence="2 3">
    <name type="scientific">Punica granatum</name>
    <name type="common">Pomegranate</name>
    <dbReference type="NCBI Taxonomy" id="22663"/>
    <lineage>
        <taxon>Eukaryota</taxon>
        <taxon>Viridiplantae</taxon>
        <taxon>Streptophyta</taxon>
        <taxon>Embryophyta</taxon>
        <taxon>Tracheophyta</taxon>
        <taxon>Spermatophyta</taxon>
        <taxon>Magnoliopsida</taxon>
        <taxon>eudicotyledons</taxon>
        <taxon>Gunneridae</taxon>
        <taxon>Pentapetalae</taxon>
        <taxon>rosids</taxon>
        <taxon>malvids</taxon>
        <taxon>Myrtales</taxon>
        <taxon>Lythraceae</taxon>
        <taxon>Punica</taxon>
    </lineage>
</organism>
<sequence>MALARAALPHAHRVPRRNVQVEDDADQEDELPEEEEQPVPRREQKGVGNNLKLKIRQLKGTSSLKSTSSGSCVSIRCSNTVAETWLTNYAKSVRPEASDCWIYTLRVNLKNPHAVESEVEEAVKDVCGVTSKEKVEYADEGEKLKAQEVVSSESKLEKQRECLENIPKPTTTTTDEIVNWLCARVHRRSCLRQWWPIDEPPPQRSPPSLSSKKRERERGDLRCWRLSGANTDAGLVGVTSRLPATSPASVLTSVTPHF</sequence>
<comment type="caution">
    <text evidence="2">The sequence shown here is derived from an EMBL/GenBank/DDBJ whole genome shotgun (WGS) entry which is preliminary data.</text>
</comment>
<feature type="region of interest" description="Disordered" evidence="1">
    <location>
        <begin position="196"/>
        <end position="216"/>
    </location>
</feature>
<evidence type="ECO:0000256" key="1">
    <source>
        <dbReference type="SAM" id="MobiDB-lite"/>
    </source>
</evidence>
<protein>
    <submittedName>
        <fullName evidence="2">Uncharacterized protein</fullName>
    </submittedName>
</protein>
<feature type="compositionally biased region" description="Acidic residues" evidence="1">
    <location>
        <begin position="21"/>
        <end position="37"/>
    </location>
</feature>
<reference evidence="2 3" key="1">
    <citation type="submission" date="2017-11" db="EMBL/GenBank/DDBJ databases">
        <title>De-novo sequencing of pomegranate (Punica granatum L.) genome.</title>
        <authorList>
            <person name="Akparov Z."/>
            <person name="Amiraslanov A."/>
            <person name="Hajiyeva S."/>
            <person name="Abbasov M."/>
            <person name="Kaur K."/>
            <person name="Hamwieh A."/>
            <person name="Solovyev V."/>
            <person name="Salamov A."/>
            <person name="Braich B."/>
            <person name="Kosarev P."/>
            <person name="Mahmoud A."/>
            <person name="Hajiyev E."/>
            <person name="Babayeva S."/>
            <person name="Izzatullayeva V."/>
            <person name="Mammadov A."/>
            <person name="Mammadov A."/>
            <person name="Sharifova S."/>
            <person name="Ojaghi J."/>
            <person name="Eynullazada K."/>
            <person name="Bayramov B."/>
            <person name="Abdulazimova A."/>
            <person name="Shahmuradov I."/>
        </authorList>
    </citation>
    <scope>NUCLEOTIDE SEQUENCE [LARGE SCALE GENOMIC DNA]</scope>
    <source>
        <strain evidence="3">cv. AG2017</strain>
        <tissue evidence="2">Leaf</tissue>
    </source>
</reference>
<evidence type="ECO:0000313" key="3">
    <source>
        <dbReference type="Proteomes" id="UP000233551"/>
    </source>
</evidence>
<feature type="region of interest" description="Disordered" evidence="1">
    <location>
        <begin position="1"/>
        <end position="48"/>
    </location>
</feature>
<proteinExistence type="predicted"/>
<evidence type="ECO:0000313" key="2">
    <source>
        <dbReference type="EMBL" id="PKI70114.1"/>
    </source>
</evidence>